<dbReference type="SUPFAM" id="SSF57959">
    <property type="entry name" value="Leucine zipper domain"/>
    <property type="match status" value="1"/>
</dbReference>
<dbReference type="Proteomes" id="UP001237642">
    <property type="component" value="Unassembled WGS sequence"/>
</dbReference>
<dbReference type="GO" id="GO:0043565">
    <property type="term" value="F:sequence-specific DNA binding"/>
    <property type="evidence" value="ECO:0007669"/>
    <property type="project" value="InterPro"/>
</dbReference>
<dbReference type="InterPro" id="IPR004827">
    <property type="entry name" value="bZIP"/>
</dbReference>
<evidence type="ECO:0000313" key="11">
    <source>
        <dbReference type="Proteomes" id="UP001237642"/>
    </source>
</evidence>
<feature type="compositionally biased region" description="Basic residues" evidence="8">
    <location>
        <begin position="426"/>
        <end position="437"/>
    </location>
</feature>
<evidence type="ECO:0000256" key="4">
    <source>
        <dbReference type="ARBA" id="ARBA00023125"/>
    </source>
</evidence>
<feature type="coiled-coil region" evidence="7">
    <location>
        <begin position="170"/>
        <end position="245"/>
    </location>
</feature>
<feature type="region of interest" description="Disordered" evidence="8">
    <location>
        <begin position="465"/>
        <end position="498"/>
    </location>
</feature>
<dbReference type="PANTHER" id="PTHR45967:SF28">
    <property type="entry name" value="BASIC-LEUCINE ZIPPER (BZIP) TRANSCRIPTION FACTOR FAMILY PROTEIN"/>
    <property type="match status" value="1"/>
</dbReference>
<keyword evidence="5" id="KW-0804">Transcription</keyword>
<dbReference type="AlphaFoldDB" id="A0AAD8N2G4"/>
<accession>A0AAD8N2G4</accession>
<name>A0AAD8N2G4_9APIA</name>
<keyword evidence="3" id="KW-0805">Transcription regulation</keyword>
<organism evidence="10 11">
    <name type="scientific">Heracleum sosnowskyi</name>
    <dbReference type="NCBI Taxonomy" id="360622"/>
    <lineage>
        <taxon>Eukaryota</taxon>
        <taxon>Viridiplantae</taxon>
        <taxon>Streptophyta</taxon>
        <taxon>Embryophyta</taxon>
        <taxon>Tracheophyta</taxon>
        <taxon>Spermatophyta</taxon>
        <taxon>Magnoliopsida</taxon>
        <taxon>eudicotyledons</taxon>
        <taxon>Gunneridae</taxon>
        <taxon>Pentapetalae</taxon>
        <taxon>asterids</taxon>
        <taxon>campanulids</taxon>
        <taxon>Apiales</taxon>
        <taxon>Apiaceae</taxon>
        <taxon>Apioideae</taxon>
        <taxon>apioid superclade</taxon>
        <taxon>Tordylieae</taxon>
        <taxon>Tordyliinae</taxon>
        <taxon>Heracleum</taxon>
    </lineage>
</organism>
<evidence type="ECO:0000256" key="7">
    <source>
        <dbReference type="SAM" id="Coils"/>
    </source>
</evidence>
<comment type="similarity">
    <text evidence="2">Belongs to the bZIP family.</text>
</comment>
<dbReference type="PROSITE" id="PS50217">
    <property type="entry name" value="BZIP"/>
    <property type="match status" value="1"/>
</dbReference>
<comment type="subcellular location">
    <subcellularLocation>
        <location evidence="1">Nucleus</location>
    </subcellularLocation>
</comment>
<evidence type="ECO:0000259" key="9">
    <source>
        <dbReference type="PROSITE" id="PS50217"/>
    </source>
</evidence>
<protein>
    <submittedName>
        <fullName evidence="10">BZIP domain-containing protein</fullName>
    </submittedName>
</protein>
<evidence type="ECO:0000256" key="1">
    <source>
        <dbReference type="ARBA" id="ARBA00004123"/>
    </source>
</evidence>
<proteinExistence type="inferred from homology"/>
<dbReference type="InterPro" id="IPR046347">
    <property type="entry name" value="bZIP_sf"/>
</dbReference>
<dbReference type="CDD" id="cd14702">
    <property type="entry name" value="bZIP_plant_GBF1"/>
    <property type="match status" value="1"/>
</dbReference>
<keyword evidence="11" id="KW-1185">Reference proteome</keyword>
<comment type="caution">
    <text evidence="10">The sequence shown here is derived from an EMBL/GenBank/DDBJ whole genome shotgun (WGS) entry which is preliminary data.</text>
</comment>
<dbReference type="InterPro" id="IPR044827">
    <property type="entry name" value="GBF-like"/>
</dbReference>
<dbReference type="PANTHER" id="PTHR45967">
    <property type="entry name" value="G-BOX-BINDING FACTOR 3-RELATED"/>
    <property type="match status" value="1"/>
</dbReference>
<evidence type="ECO:0000313" key="10">
    <source>
        <dbReference type="EMBL" id="KAK1393556.1"/>
    </source>
</evidence>
<dbReference type="Pfam" id="PF00170">
    <property type="entry name" value="bZIP_1"/>
    <property type="match status" value="1"/>
</dbReference>
<dbReference type="GO" id="GO:0003700">
    <property type="term" value="F:DNA-binding transcription factor activity"/>
    <property type="evidence" value="ECO:0007669"/>
    <property type="project" value="InterPro"/>
</dbReference>
<feature type="domain" description="BZIP" evidence="9">
    <location>
        <begin position="179"/>
        <end position="242"/>
    </location>
</feature>
<reference evidence="10" key="2">
    <citation type="submission" date="2023-05" db="EMBL/GenBank/DDBJ databases">
        <authorList>
            <person name="Schelkunov M.I."/>
        </authorList>
    </citation>
    <scope>NUCLEOTIDE SEQUENCE</scope>
    <source>
        <strain evidence="10">Hsosn_3</strain>
        <tissue evidence="10">Leaf</tissue>
    </source>
</reference>
<sequence length="536" mass="59869">MKTQENSSSKLCSSLSISLELEVAETLTYLANPLEMSTHLQADRHKSSDSFWSSGNIEASVQSSPLHLALWPDNKDLAAEVQHNGERESSMTLRKPIQAGEDAEFPPKTIQDMNVVPEDYVVEGQQDSEKECPITVTEPIQREENTEIQKDPTDGKSCAPHITCKSRRDLNRLTEDQKQARRHRRMLANRLSARQTILKRQARCDELAKKAAELQCENDNLKKEKEAAMREYASLKSTNKRLKAQLNMRGVTDKSEVEEEVDETQEGSKSDNSHTPTSPSLSTQQYFIFNQPSSFPFVLPYITPGSNIVPSAPQDGIFVASQAPVLANSLNCSLLEHENPLRMNMPGNTSYALPYHWFIPPMHPAERFPPQSTDLADKLNVTNQSTTNSYWKSIADIKREQRFTPKKMRGEASTSMETIMPSVQVHHGKGTGKKLANKPKVTSEAATASSSEGIEETVGCLRASQNDASNRRNEVATCAAATSSSSEENPQPPVDSLLRRWMGGYSAAAARKRRKEVIKMKNFQYSRQSRVRISSN</sequence>
<feature type="region of interest" description="Disordered" evidence="8">
    <location>
        <begin position="247"/>
        <end position="281"/>
    </location>
</feature>
<evidence type="ECO:0000256" key="2">
    <source>
        <dbReference type="ARBA" id="ARBA00007163"/>
    </source>
</evidence>
<reference evidence="10" key="1">
    <citation type="submission" date="2023-02" db="EMBL/GenBank/DDBJ databases">
        <title>Genome of toxic invasive species Heracleum sosnowskyi carries increased number of genes despite the absence of recent whole-genome duplications.</title>
        <authorList>
            <person name="Schelkunov M."/>
            <person name="Shtratnikova V."/>
            <person name="Makarenko M."/>
            <person name="Klepikova A."/>
            <person name="Omelchenko D."/>
            <person name="Novikova G."/>
            <person name="Obukhova E."/>
            <person name="Bogdanov V."/>
            <person name="Penin A."/>
            <person name="Logacheva M."/>
        </authorList>
    </citation>
    <scope>NUCLEOTIDE SEQUENCE</scope>
    <source>
        <strain evidence="10">Hsosn_3</strain>
        <tissue evidence="10">Leaf</tissue>
    </source>
</reference>
<dbReference type="SMART" id="SM00338">
    <property type="entry name" value="BRLZ"/>
    <property type="match status" value="1"/>
</dbReference>
<evidence type="ECO:0000256" key="5">
    <source>
        <dbReference type="ARBA" id="ARBA00023163"/>
    </source>
</evidence>
<keyword evidence="7" id="KW-0175">Coiled coil</keyword>
<feature type="region of interest" description="Disordered" evidence="8">
    <location>
        <begin position="421"/>
        <end position="453"/>
    </location>
</feature>
<evidence type="ECO:0000256" key="6">
    <source>
        <dbReference type="ARBA" id="ARBA00023242"/>
    </source>
</evidence>
<feature type="compositionally biased region" description="Acidic residues" evidence="8">
    <location>
        <begin position="256"/>
        <end position="265"/>
    </location>
</feature>
<gene>
    <name evidence="10" type="ORF">POM88_012612</name>
</gene>
<feature type="compositionally biased region" description="Low complexity" evidence="8">
    <location>
        <begin position="442"/>
        <end position="452"/>
    </location>
</feature>
<evidence type="ECO:0000256" key="8">
    <source>
        <dbReference type="SAM" id="MobiDB-lite"/>
    </source>
</evidence>
<dbReference type="GO" id="GO:0005634">
    <property type="term" value="C:nucleus"/>
    <property type="evidence" value="ECO:0007669"/>
    <property type="project" value="UniProtKB-SubCell"/>
</dbReference>
<evidence type="ECO:0000256" key="3">
    <source>
        <dbReference type="ARBA" id="ARBA00023015"/>
    </source>
</evidence>
<dbReference type="InterPro" id="IPR045314">
    <property type="entry name" value="bZIP_plant_GBF1"/>
</dbReference>
<keyword evidence="4" id="KW-0238">DNA-binding</keyword>
<dbReference type="EMBL" id="JAUIZM010000003">
    <property type="protein sequence ID" value="KAK1393556.1"/>
    <property type="molecule type" value="Genomic_DNA"/>
</dbReference>
<feature type="compositionally biased region" description="Low complexity" evidence="8">
    <location>
        <begin position="476"/>
        <end position="486"/>
    </location>
</feature>
<keyword evidence="6" id="KW-0539">Nucleus</keyword>